<dbReference type="SUPFAM" id="SSF51261">
    <property type="entry name" value="Duplicated hybrid motif"/>
    <property type="match status" value="1"/>
</dbReference>
<keyword evidence="6" id="KW-0482">Metalloprotease</keyword>
<dbReference type="Gene3D" id="2.30.30.40">
    <property type="entry name" value="SH3 Domains"/>
    <property type="match status" value="1"/>
</dbReference>
<dbReference type="GO" id="GO:0006508">
    <property type="term" value="P:proteolysis"/>
    <property type="evidence" value="ECO:0007669"/>
    <property type="project" value="UniProtKB-KW"/>
</dbReference>
<dbReference type="EC" id="3.4.24.-" evidence="8"/>
<evidence type="ECO:0000256" key="2">
    <source>
        <dbReference type="ARBA" id="ARBA00022670"/>
    </source>
</evidence>
<evidence type="ECO:0000256" key="4">
    <source>
        <dbReference type="ARBA" id="ARBA00022801"/>
    </source>
</evidence>
<dbReference type="PANTHER" id="PTHR21666">
    <property type="entry name" value="PEPTIDASE-RELATED"/>
    <property type="match status" value="1"/>
</dbReference>
<dbReference type="InterPro" id="IPR011055">
    <property type="entry name" value="Dup_hybrid_motif"/>
</dbReference>
<proteinExistence type="predicted"/>
<dbReference type="GO" id="GO:0004222">
    <property type="term" value="F:metalloendopeptidase activity"/>
    <property type="evidence" value="ECO:0007669"/>
    <property type="project" value="TreeGrafter"/>
</dbReference>
<evidence type="ECO:0000256" key="6">
    <source>
        <dbReference type="ARBA" id="ARBA00023049"/>
    </source>
</evidence>
<dbReference type="GO" id="GO:0046872">
    <property type="term" value="F:metal ion binding"/>
    <property type="evidence" value="ECO:0007669"/>
    <property type="project" value="UniProtKB-KW"/>
</dbReference>
<evidence type="ECO:0000313" key="8">
    <source>
        <dbReference type="EMBL" id="MDQ0416326.1"/>
    </source>
</evidence>
<evidence type="ECO:0000256" key="1">
    <source>
        <dbReference type="ARBA" id="ARBA00001947"/>
    </source>
</evidence>
<protein>
    <submittedName>
        <fullName evidence="8">LasA protease</fullName>
        <ecNumber evidence="8">3.4.24.-</ecNumber>
    </submittedName>
</protein>
<dbReference type="InterPro" id="IPR016047">
    <property type="entry name" value="M23ase_b-sheet_dom"/>
</dbReference>
<accession>A0AAJ1TKE9</accession>
<dbReference type="RefSeq" id="WP_307250684.1">
    <property type="nucleotide sequence ID" value="NZ_JAUSUV010000002.1"/>
</dbReference>
<dbReference type="PROSITE" id="PS51781">
    <property type="entry name" value="SH3B"/>
    <property type="match status" value="1"/>
</dbReference>
<keyword evidence="5" id="KW-0862">Zinc</keyword>
<comment type="cofactor">
    <cofactor evidence="1">
        <name>Zn(2+)</name>
        <dbReference type="ChEBI" id="CHEBI:29105"/>
    </cofactor>
</comment>
<dbReference type="InterPro" id="IPR003646">
    <property type="entry name" value="SH3-like_bac-type"/>
</dbReference>
<dbReference type="Pfam" id="PF01551">
    <property type="entry name" value="Peptidase_M23"/>
    <property type="match status" value="1"/>
</dbReference>
<comment type="caution">
    <text evidence="8">The sequence shown here is derived from an EMBL/GenBank/DDBJ whole genome shotgun (WGS) entry which is preliminary data.</text>
</comment>
<feature type="domain" description="SH3b" evidence="7">
    <location>
        <begin position="322"/>
        <end position="394"/>
    </location>
</feature>
<dbReference type="CDD" id="cd12797">
    <property type="entry name" value="M23_peptidase"/>
    <property type="match status" value="1"/>
</dbReference>
<keyword evidence="3" id="KW-0479">Metal-binding</keyword>
<keyword evidence="9" id="KW-1185">Reference proteome</keyword>
<dbReference type="PANTHER" id="PTHR21666:SF288">
    <property type="entry name" value="CELL DIVISION PROTEIN YTFB"/>
    <property type="match status" value="1"/>
</dbReference>
<dbReference type="AlphaFoldDB" id="A0AAJ1TKE9"/>
<evidence type="ECO:0000256" key="3">
    <source>
        <dbReference type="ARBA" id="ARBA00022723"/>
    </source>
</evidence>
<evidence type="ECO:0000256" key="5">
    <source>
        <dbReference type="ARBA" id="ARBA00022833"/>
    </source>
</evidence>
<evidence type="ECO:0000313" key="9">
    <source>
        <dbReference type="Proteomes" id="UP001238450"/>
    </source>
</evidence>
<dbReference type="Gene3D" id="2.70.70.10">
    <property type="entry name" value="Glucose Permease (Domain IIA)"/>
    <property type="match status" value="1"/>
</dbReference>
<dbReference type="EMBL" id="JAUSUV010000002">
    <property type="protein sequence ID" value="MDQ0416326.1"/>
    <property type="molecule type" value="Genomic_DNA"/>
</dbReference>
<organism evidence="8 9">
    <name type="scientific">Croceifilum oryzae</name>
    <dbReference type="NCBI Taxonomy" id="1553429"/>
    <lineage>
        <taxon>Bacteria</taxon>
        <taxon>Bacillati</taxon>
        <taxon>Bacillota</taxon>
        <taxon>Bacilli</taxon>
        <taxon>Bacillales</taxon>
        <taxon>Thermoactinomycetaceae</taxon>
        <taxon>Croceifilum</taxon>
    </lineage>
</organism>
<reference evidence="8 9" key="1">
    <citation type="submission" date="2023-07" db="EMBL/GenBank/DDBJ databases">
        <title>Genomic Encyclopedia of Type Strains, Phase IV (KMG-IV): sequencing the most valuable type-strain genomes for metagenomic binning, comparative biology and taxonomic classification.</title>
        <authorList>
            <person name="Goeker M."/>
        </authorList>
    </citation>
    <scope>NUCLEOTIDE SEQUENCE [LARGE SCALE GENOMIC DNA]</scope>
    <source>
        <strain evidence="8 9">DSM 46876</strain>
    </source>
</reference>
<name>A0AAJ1TKE9_9BACL</name>
<keyword evidence="2 8" id="KW-0645">Protease</keyword>
<sequence length="403" mass="43752">MRKKWMCWFIGLALLLVLMPTVGVPVWENVTTSKISEDDLSKLTEAVTKEMTQQKKASVSVADVKSRMQVNVQRKDPDKKWVFGTAVIQAPKEKDAYPEGWLYVAKMEGEEWQVALEGSESFQNWMQDAPSTIVNSNEKKVFANRSSDVKVMADQDQLRLPFAVGATWTLTGGPHGYSGQNTPYSSLDLAGGNQQVLAAGSGNAYAMCGNGLGWIRIIHANGFATDYYHLWSNIQPNGAWVDAGTFLGYTGTDVSCGGYASGRHVHFALRYNNAYVSINGREMGGWVFWAGSNAYEGYAMHGSTVRYPGQGLYNYGALAPNQGIVDVMGSGTLNVRSGPGSNYPIVGTKNDGEIVTIACTATGTTYTGRSKTTNIWDRIGNGQWVSDAYVWTGSTSAVAPTCN</sequence>
<gene>
    <name evidence="8" type="ORF">J2Z48_000490</name>
</gene>
<keyword evidence="4 8" id="KW-0378">Hydrolase</keyword>
<evidence type="ECO:0000259" key="7">
    <source>
        <dbReference type="PROSITE" id="PS51781"/>
    </source>
</evidence>
<dbReference type="InterPro" id="IPR050570">
    <property type="entry name" value="Cell_wall_metabolism_enzyme"/>
</dbReference>
<dbReference type="Proteomes" id="UP001238450">
    <property type="component" value="Unassembled WGS sequence"/>
</dbReference>